<comment type="caution">
    <text evidence="3">The sequence shown here is derived from an EMBL/GenBank/DDBJ whole genome shotgun (WGS) entry which is preliminary data.</text>
</comment>
<protein>
    <recommendedName>
        <fullName evidence="2">ESX-1 secretion-associated protein EspA/EspE-like domain-containing protein</fullName>
    </recommendedName>
</protein>
<gene>
    <name evidence="3" type="ORF">NGTWS1702_25810</name>
</gene>
<name>A0ABQ4VBU7_9MYCO</name>
<dbReference type="Pfam" id="PF18879">
    <property type="entry name" value="EspA_EspE"/>
    <property type="match status" value="1"/>
</dbReference>
<organism evidence="3 4">
    <name type="scientific">Mycolicibacterium cyprinidarum</name>
    <dbReference type="NCBI Taxonomy" id="2860311"/>
    <lineage>
        <taxon>Bacteria</taxon>
        <taxon>Bacillati</taxon>
        <taxon>Actinomycetota</taxon>
        <taxon>Actinomycetes</taxon>
        <taxon>Mycobacteriales</taxon>
        <taxon>Mycobacteriaceae</taxon>
        <taxon>Mycolicibacterium</taxon>
    </lineage>
</organism>
<feature type="compositionally biased region" description="Pro residues" evidence="1">
    <location>
        <begin position="216"/>
        <end position="226"/>
    </location>
</feature>
<dbReference type="Proteomes" id="UP001060504">
    <property type="component" value="Unassembled WGS sequence"/>
</dbReference>
<proteinExistence type="predicted"/>
<dbReference type="EMBL" id="BPRH01002702">
    <property type="protein sequence ID" value="GJF18202.1"/>
    <property type="molecule type" value="Genomic_DNA"/>
</dbReference>
<evidence type="ECO:0000256" key="1">
    <source>
        <dbReference type="SAM" id="MobiDB-lite"/>
    </source>
</evidence>
<accession>A0ABQ4VBU7</accession>
<evidence type="ECO:0000259" key="2">
    <source>
        <dbReference type="Pfam" id="PF18879"/>
    </source>
</evidence>
<evidence type="ECO:0000313" key="3">
    <source>
        <dbReference type="EMBL" id="GJF18202.1"/>
    </source>
</evidence>
<evidence type="ECO:0000313" key="4">
    <source>
        <dbReference type="Proteomes" id="UP001060504"/>
    </source>
</evidence>
<dbReference type="InterPro" id="IPR043796">
    <property type="entry name" value="ESX-1_EspA/EspE-like"/>
</dbReference>
<feature type="region of interest" description="Disordered" evidence="1">
    <location>
        <begin position="165"/>
        <end position="259"/>
    </location>
</feature>
<keyword evidence="4" id="KW-1185">Reference proteome</keyword>
<sequence>MGVLEAFMATWSKARAAFGEGPPQDGSVVDASAALWQMQSEVEHAQPGDDWRGPGSDAYAVANEKQTRVLGESANLDRRLRAEVQRSATVVAAGRRDLDEVRQWVTCAASAVPLTPQGDRMLYPVVSRGSGEIVEILQRSHVELNAIAGRIRQIGGDYQGLSGGFKLGTGDGQESADGPQHALGDGDEPWTYPFDPPPPPDSAPGGGRWELGQGYPPGPGGGPPMGPMSSPQPWHRKVEPPIPGGTSGLQEVSPPPPNGWGVQPAWTMQEAYRFRVTGEGFGGEPAHQRWIQREGTWHQATWVSYDFEAEHVRAMVPHNDAGGYPTLPWGSNRWSPVDIKDIYGIQVDNPRLPLYVPNPFGGQLSIPVPSTDRPVIVSGGR</sequence>
<feature type="domain" description="ESX-1 secretion-associated protein EspA/EspE-like" evidence="2">
    <location>
        <begin position="18"/>
        <end position="99"/>
    </location>
</feature>
<reference evidence="3 4" key="1">
    <citation type="submission" date="2021-08" db="EMBL/GenBank/DDBJ databases">
        <title>Draft genome sequence of Mycolicibacterium sp. NGTWS1702 strain.</title>
        <authorList>
            <person name="Matsumoto M."/>
            <person name="Tang B.C.C."/>
            <person name="Machida Y."/>
            <person name="Matoyama H."/>
            <person name="Kishihara T."/>
            <person name="Sato S."/>
            <person name="Kondo I."/>
            <person name="Sano M."/>
            <person name="Kato G."/>
        </authorList>
    </citation>
    <scope>NUCLEOTIDE SEQUENCE [LARGE SCALE GENOMIC DNA]</scope>
    <source>
        <strain evidence="3 4">NGTWSNA01</strain>
    </source>
</reference>